<dbReference type="AlphaFoldDB" id="A0A6J6GIW3"/>
<dbReference type="Gene3D" id="1.10.287.1080">
    <property type="entry name" value="MazG-like"/>
    <property type="match status" value="2"/>
</dbReference>
<dbReference type="InterPro" id="IPR011551">
    <property type="entry name" value="NTP_PyrPHydrolase_MazG"/>
</dbReference>
<sequence>MNTDELKRLAEVMDRLRSPGGCPWDAEQTHESLLKYLLEESYEYIEAVESGDRAAIKEELGDLLLQVYFHSRIAEEDKSAPFSINDVAASVTEKLINRHPHVFGDVVANTSEEVKQNWDQIKNAEKGRTSPIDGVPLGQPALQLAAKLLHRAEKNKLARPNTDLPKSILDNSKDLESDLGEAIFSFTAWAVENGIDPEAALRKVSLKYAEKLANEKTL</sequence>
<dbReference type="GO" id="GO:0046052">
    <property type="term" value="P:UTP catabolic process"/>
    <property type="evidence" value="ECO:0007669"/>
    <property type="project" value="TreeGrafter"/>
</dbReference>
<dbReference type="EMBL" id="CAEZUF010000088">
    <property type="protein sequence ID" value="CAB4596738.1"/>
    <property type="molecule type" value="Genomic_DNA"/>
</dbReference>
<dbReference type="GO" id="GO:0046047">
    <property type="term" value="P:TTP catabolic process"/>
    <property type="evidence" value="ECO:0007669"/>
    <property type="project" value="TreeGrafter"/>
</dbReference>
<dbReference type="EMBL" id="CAFAAT010000052">
    <property type="protein sequence ID" value="CAB4805521.1"/>
    <property type="molecule type" value="Genomic_DNA"/>
</dbReference>
<dbReference type="GO" id="GO:0046061">
    <property type="term" value="P:dATP catabolic process"/>
    <property type="evidence" value="ECO:0007669"/>
    <property type="project" value="TreeGrafter"/>
</dbReference>
<evidence type="ECO:0000313" key="5">
    <source>
        <dbReference type="EMBL" id="CAB4805521.1"/>
    </source>
</evidence>
<dbReference type="FunFam" id="1.10.287.1080:FF:000001">
    <property type="entry name" value="Nucleoside triphosphate pyrophosphohydrolase"/>
    <property type="match status" value="1"/>
</dbReference>
<proteinExistence type="predicted"/>
<dbReference type="GO" id="GO:0006950">
    <property type="term" value="P:response to stress"/>
    <property type="evidence" value="ECO:0007669"/>
    <property type="project" value="UniProtKB-ARBA"/>
</dbReference>
<dbReference type="GO" id="GO:0046081">
    <property type="term" value="P:dUTP catabolic process"/>
    <property type="evidence" value="ECO:0007669"/>
    <property type="project" value="TreeGrafter"/>
</dbReference>
<dbReference type="GO" id="GO:0046076">
    <property type="term" value="P:dTTP catabolic process"/>
    <property type="evidence" value="ECO:0007669"/>
    <property type="project" value="TreeGrafter"/>
</dbReference>
<dbReference type="CDD" id="cd11528">
    <property type="entry name" value="NTP-PPase_MazG_Nterm"/>
    <property type="match status" value="1"/>
</dbReference>
<dbReference type="NCBIfam" id="TIGR00444">
    <property type="entry name" value="mazG"/>
    <property type="match status" value="1"/>
</dbReference>
<dbReference type="InterPro" id="IPR048015">
    <property type="entry name" value="NTP-PPase_MazG-like_N"/>
</dbReference>
<dbReference type="PANTHER" id="PTHR30522:SF0">
    <property type="entry name" value="NUCLEOSIDE TRIPHOSPHATE PYROPHOSPHOHYDROLASE"/>
    <property type="match status" value="1"/>
</dbReference>
<organism evidence="2">
    <name type="scientific">freshwater metagenome</name>
    <dbReference type="NCBI Taxonomy" id="449393"/>
    <lineage>
        <taxon>unclassified sequences</taxon>
        <taxon>metagenomes</taxon>
        <taxon>ecological metagenomes</taxon>
    </lineage>
</organism>
<accession>A0A6J6GIW3</accession>
<name>A0A6J6GIW3_9ZZZZ</name>
<evidence type="ECO:0000313" key="3">
    <source>
        <dbReference type="EMBL" id="CAB4674127.1"/>
    </source>
</evidence>
<dbReference type="EMBL" id="CAFAAE010000061">
    <property type="protein sequence ID" value="CAB4790645.1"/>
    <property type="molecule type" value="Genomic_DNA"/>
</dbReference>
<dbReference type="InterPro" id="IPR004518">
    <property type="entry name" value="MazG-like_dom"/>
</dbReference>
<protein>
    <submittedName>
        <fullName evidence="2">Unannotated protein</fullName>
    </submittedName>
</protein>
<dbReference type="GO" id="GO:0047429">
    <property type="term" value="F:nucleoside triphosphate diphosphatase activity"/>
    <property type="evidence" value="ECO:0007669"/>
    <property type="project" value="TreeGrafter"/>
</dbReference>
<feature type="domain" description="NTP pyrophosphohydrolase MazG-like" evidence="1">
    <location>
        <begin position="28"/>
        <end position="103"/>
    </location>
</feature>
<evidence type="ECO:0000313" key="2">
    <source>
        <dbReference type="EMBL" id="CAB4596738.1"/>
    </source>
</evidence>
<dbReference type="EMBL" id="CAEZWY010000077">
    <property type="protein sequence ID" value="CAB4674127.1"/>
    <property type="molecule type" value="Genomic_DNA"/>
</dbReference>
<dbReference type="Pfam" id="PF03819">
    <property type="entry name" value="MazG"/>
    <property type="match status" value="1"/>
</dbReference>
<dbReference type="GO" id="GO:0006203">
    <property type="term" value="P:dGTP catabolic process"/>
    <property type="evidence" value="ECO:0007669"/>
    <property type="project" value="TreeGrafter"/>
</dbReference>
<dbReference type="PANTHER" id="PTHR30522">
    <property type="entry name" value="NUCLEOSIDE TRIPHOSPHATE PYROPHOSPHOHYDROLASE"/>
    <property type="match status" value="1"/>
</dbReference>
<dbReference type="SUPFAM" id="SSF101386">
    <property type="entry name" value="all-alpha NTP pyrophosphatases"/>
    <property type="match status" value="1"/>
</dbReference>
<gene>
    <name evidence="2" type="ORF">UFOPK1791_00873</name>
    <name evidence="3" type="ORF">UFOPK2312_00742</name>
    <name evidence="4" type="ORF">UFOPK2982_00537</name>
    <name evidence="5" type="ORF">UFOPK3083_00597</name>
    <name evidence="6" type="ORF">UFOPK4355_00859</name>
</gene>
<dbReference type="EMBL" id="CAFBQT010000118">
    <property type="protein sequence ID" value="CAB5065613.1"/>
    <property type="molecule type" value="Genomic_DNA"/>
</dbReference>
<reference evidence="2" key="1">
    <citation type="submission" date="2020-05" db="EMBL/GenBank/DDBJ databases">
        <authorList>
            <person name="Chiriac C."/>
            <person name="Salcher M."/>
            <person name="Ghai R."/>
            <person name="Kavagutti S V."/>
        </authorList>
    </citation>
    <scope>NUCLEOTIDE SEQUENCE</scope>
</reference>
<evidence type="ECO:0000313" key="6">
    <source>
        <dbReference type="EMBL" id="CAB5065613.1"/>
    </source>
</evidence>
<evidence type="ECO:0000313" key="4">
    <source>
        <dbReference type="EMBL" id="CAB4790645.1"/>
    </source>
</evidence>
<evidence type="ECO:0000259" key="1">
    <source>
        <dbReference type="Pfam" id="PF03819"/>
    </source>
</evidence>